<feature type="domain" description="FecR protein" evidence="2">
    <location>
        <begin position="162"/>
        <end position="254"/>
    </location>
</feature>
<organism evidence="4 5">
    <name type="scientific">Pontimicrobium aquaticum</name>
    <dbReference type="NCBI Taxonomy" id="2565367"/>
    <lineage>
        <taxon>Bacteria</taxon>
        <taxon>Pseudomonadati</taxon>
        <taxon>Bacteroidota</taxon>
        <taxon>Flavobacteriia</taxon>
        <taxon>Flavobacteriales</taxon>
        <taxon>Flavobacteriaceae</taxon>
        <taxon>Pontimicrobium</taxon>
    </lineage>
</organism>
<dbReference type="EMBL" id="SUPL01000008">
    <property type="protein sequence ID" value="TJY32843.1"/>
    <property type="molecule type" value="Genomic_DNA"/>
</dbReference>
<reference evidence="4 5" key="1">
    <citation type="submission" date="2019-04" db="EMBL/GenBank/DDBJ databases">
        <title>Lacinutrix sp. nov., isolated from marine water.</title>
        <authorList>
            <person name="Kim W."/>
        </authorList>
    </citation>
    <scope>NUCLEOTIDE SEQUENCE [LARGE SCALE GENOMIC DNA]</scope>
    <source>
        <strain evidence="4 5">CAU 1491</strain>
    </source>
</reference>
<dbReference type="Gene3D" id="3.55.50.30">
    <property type="match status" value="1"/>
</dbReference>
<dbReference type="Proteomes" id="UP000307657">
    <property type="component" value="Unassembled WGS sequence"/>
</dbReference>
<accession>A0A4U0EMN5</accession>
<name>A0A4U0EMN5_9FLAO</name>
<proteinExistence type="predicted"/>
<dbReference type="Pfam" id="PF04773">
    <property type="entry name" value="FecR"/>
    <property type="match status" value="1"/>
</dbReference>
<dbReference type="OrthoDB" id="704021at2"/>
<dbReference type="PANTHER" id="PTHR30273">
    <property type="entry name" value="PERIPLASMIC SIGNAL SENSOR AND SIGMA FACTOR ACTIVATOR FECR-RELATED"/>
    <property type="match status" value="1"/>
</dbReference>
<sequence>MEEHIIKYLTGTISNKELNDLKNWVQAPENKKLFLDFVKTNQELDLAYSLIDTDLAFLQVKRLITSKESRPFIRVLKYAAIILLFFSIGFSFYSSFVKDENLTKNNIALRLGNGDLKVIDERKEIEIRNHKGDIIARYDGEVLLYVIGVNKDFKNTHHELTVSYGKQFTVQLSDGSLVFVNSGSKLEFPIALNNKATRNVFLEGEAFFEVKKNKLAPFIVHTKDMNVQVLGTKFNVLSYQNDKNTSVVLKEGSVGITKSSEAFNKKNGVVITSGEQVVFEDDTFLVNKVSVEKYVAWKDGYLFFKNDKFEDIIKKLERYYNIDIENDYVELNDIRFTGSFTKEPVNEVLDVFTELSPFKYQVNGNKVVIKSIVK</sequence>
<dbReference type="InterPro" id="IPR006860">
    <property type="entry name" value="FecR"/>
</dbReference>
<keyword evidence="5" id="KW-1185">Reference proteome</keyword>
<dbReference type="Pfam" id="PF16344">
    <property type="entry name" value="FecR_C"/>
    <property type="match status" value="1"/>
</dbReference>
<dbReference type="RefSeq" id="WP_136844687.1">
    <property type="nucleotide sequence ID" value="NZ_SUPL01000008.1"/>
</dbReference>
<dbReference type="AlphaFoldDB" id="A0A4U0EMN5"/>
<dbReference type="Gene3D" id="2.60.120.1440">
    <property type="match status" value="1"/>
</dbReference>
<keyword evidence="1" id="KW-0472">Membrane</keyword>
<keyword evidence="1" id="KW-0812">Transmembrane</keyword>
<protein>
    <submittedName>
        <fullName evidence="4">DUF4974 domain-containing protein</fullName>
    </submittedName>
</protein>
<dbReference type="PANTHER" id="PTHR30273:SF2">
    <property type="entry name" value="PROTEIN FECR"/>
    <property type="match status" value="1"/>
</dbReference>
<feature type="transmembrane region" description="Helical" evidence="1">
    <location>
        <begin position="75"/>
        <end position="96"/>
    </location>
</feature>
<dbReference type="InterPro" id="IPR012373">
    <property type="entry name" value="Ferrdict_sens_TM"/>
</dbReference>
<comment type="caution">
    <text evidence="4">The sequence shown here is derived from an EMBL/GenBank/DDBJ whole genome shotgun (WGS) entry which is preliminary data.</text>
</comment>
<dbReference type="GO" id="GO:0016989">
    <property type="term" value="F:sigma factor antagonist activity"/>
    <property type="evidence" value="ECO:0007669"/>
    <property type="project" value="TreeGrafter"/>
</dbReference>
<dbReference type="InterPro" id="IPR032508">
    <property type="entry name" value="FecR_C"/>
</dbReference>
<evidence type="ECO:0000256" key="1">
    <source>
        <dbReference type="SAM" id="Phobius"/>
    </source>
</evidence>
<evidence type="ECO:0000259" key="3">
    <source>
        <dbReference type="Pfam" id="PF16344"/>
    </source>
</evidence>
<evidence type="ECO:0000313" key="4">
    <source>
        <dbReference type="EMBL" id="TJY32843.1"/>
    </source>
</evidence>
<feature type="domain" description="Protein FecR C-terminal" evidence="3">
    <location>
        <begin position="301"/>
        <end position="369"/>
    </location>
</feature>
<evidence type="ECO:0000259" key="2">
    <source>
        <dbReference type="Pfam" id="PF04773"/>
    </source>
</evidence>
<evidence type="ECO:0000313" key="5">
    <source>
        <dbReference type="Proteomes" id="UP000307657"/>
    </source>
</evidence>
<gene>
    <name evidence="4" type="ORF">E5167_13470</name>
</gene>
<keyword evidence="1" id="KW-1133">Transmembrane helix</keyword>